<dbReference type="GO" id="GO:0004491">
    <property type="term" value="F:methylmalonate-semialdehyde dehydrogenase (acylating, NAD) activity"/>
    <property type="evidence" value="ECO:0007669"/>
    <property type="project" value="InterPro"/>
</dbReference>
<dbReference type="Gene3D" id="3.40.605.10">
    <property type="entry name" value="Aldehyde Dehydrogenase, Chain A, domain 1"/>
    <property type="match status" value="1"/>
</dbReference>
<evidence type="ECO:0000259" key="3">
    <source>
        <dbReference type="Pfam" id="PF00171"/>
    </source>
</evidence>
<feature type="signal peptide" evidence="2">
    <location>
        <begin position="1"/>
        <end position="16"/>
    </location>
</feature>
<evidence type="ECO:0000313" key="4">
    <source>
        <dbReference type="EMBL" id="RVW92614.1"/>
    </source>
</evidence>
<dbReference type="InterPro" id="IPR016162">
    <property type="entry name" value="Ald_DH_N"/>
</dbReference>
<dbReference type="PANTHER" id="PTHR43866:SF3">
    <property type="entry name" value="METHYLMALONATE-SEMIALDEHYDE DEHYDROGENASE [ACYLATING], MITOCHONDRIAL"/>
    <property type="match status" value="1"/>
</dbReference>
<dbReference type="Proteomes" id="UP000288805">
    <property type="component" value="Unassembled WGS sequence"/>
</dbReference>
<reference evidence="4 5" key="1">
    <citation type="journal article" date="2018" name="PLoS Genet.">
        <title>Population sequencing reveals clonal diversity and ancestral inbreeding in the grapevine cultivar Chardonnay.</title>
        <authorList>
            <person name="Roach M.J."/>
            <person name="Johnson D.L."/>
            <person name="Bohlmann J."/>
            <person name="van Vuuren H.J."/>
            <person name="Jones S.J."/>
            <person name="Pretorius I.S."/>
            <person name="Schmidt S.A."/>
            <person name="Borneman A.R."/>
        </authorList>
    </citation>
    <scope>NUCLEOTIDE SEQUENCE [LARGE SCALE GENOMIC DNA]</scope>
    <source>
        <strain evidence="5">cv. Chardonnay</strain>
        <tissue evidence="4">Leaf</tissue>
    </source>
</reference>
<feature type="chain" id="PRO_5019455610" evidence="2">
    <location>
        <begin position="17"/>
        <end position="215"/>
    </location>
</feature>
<name>A0A438I7B9_VITVI</name>
<proteinExistence type="inferred from homology"/>
<keyword evidence="2" id="KW-0732">Signal</keyword>
<dbReference type="Pfam" id="PF00171">
    <property type="entry name" value="Aldedh"/>
    <property type="match status" value="1"/>
</dbReference>
<accession>A0A438I7B9</accession>
<sequence length="215" mass="23236">MCVSFCVLSGATIILAELAMEAGLPNGVLNIVHGTVDIINAICDDDDIKAISFVGSNTVSYPQVEGSQIVVPRNLDHECNAKAHIVMPLMQDISIFALHCHRTTQRSCHSTTANHIVERSCELHLHLAPVSRCNSCLNLAVTLGSSLLLAFPLPQTSTLALSQTLRETEIVPSLLLQVKIFPSTGVPCTVDIVRNQECRTSYVLLGLIVVLLVQD</sequence>
<dbReference type="InterPro" id="IPR016161">
    <property type="entry name" value="Ald_DH/histidinol_DH"/>
</dbReference>
<evidence type="ECO:0000313" key="5">
    <source>
        <dbReference type="Proteomes" id="UP000288805"/>
    </source>
</evidence>
<dbReference type="PANTHER" id="PTHR43866">
    <property type="entry name" value="MALONATE-SEMIALDEHYDE DEHYDROGENASE"/>
    <property type="match status" value="1"/>
</dbReference>
<feature type="domain" description="Aldehyde dehydrogenase" evidence="3">
    <location>
        <begin position="12"/>
        <end position="60"/>
    </location>
</feature>
<evidence type="ECO:0000256" key="1">
    <source>
        <dbReference type="ARBA" id="ARBA00009986"/>
    </source>
</evidence>
<protein>
    <submittedName>
        <fullName evidence="4">Methylmalonate-semialdehyde dehydrogenase [acylating], mitochondrial</fullName>
    </submittedName>
</protein>
<comment type="caution">
    <text evidence="4">The sequence shown here is derived from an EMBL/GenBank/DDBJ whole genome shotgun (WGS) entry which is preliminary data.</text>
</comment>
<dbReference type="EMBL" id="QGNW01000136">
    <property type="protein sequence ID" value="RVW92614.1"/>
    <property type="molecule type" value="Genomic_DNA"/>
</dbReference>
<organism evidence="4 5">
    <name type="scientific">Vitis vinifera</name>
    <name type="common">Grape</name>
    <dbReference type="NCBI Taxonomy" id="29760"/>
    <lineage>
        <taxon>Eukaryota</taxon>
        <taxon>Viridiplantae</taxon>
        <taxon>Streptophyta</taxon>
        <taxon>Embryophyta</taxon>
        <taxon>Tracheophyta</taxon>
        <taxon>Spermatophyta</taxon>
        <taxon>Magnoliopsida</taxon>
        <taxon>eudicotyledons</taxon>
        <taxon>Gunneridae</taxon>
        <taxon>Pentapetalae</taxon>
        <taxon>rosids</taxon>
        <taxon>Vitales</taxon>
        <taxon>Vitaceae</taxon>
        <taxon>Viteae</taxon>
        <taxon>Vitis</taxon>
    </lineage>
</organism>
<dbReference type="InterPro" id="IPR010061">
    <property type="entry name" value="MeMal-semiAld_DH"/>
</dbReference>
<dbReference type="SUPFAM" id="SSF53720">
    <property type="entry name" value="ALDH-like"/>
    <property type="match status" value="1"/>
</dbReference>
<comment type="similarity">
    <text evidence="1">Belongs to the aldehyde dehydrogenase family.</text>
</comment>
<gene>
    <name evidence="4" type="primary">ALDH6B2_5</name>
    <name evidence="4" type="ORF">CK203_039390</name>
</gene>
<evidence type="ECO:0000256" key="2">
    <source>
        <dbReference type="SAM" id="SignalP"/>
    </source>
</evidence>
<dbReference type="InterPro" id="IPR015590">
    <property type="entry name" value="Aldehyde_DH_dom"/>
</dbReference>
<dbReference type="AlphaFoldDB" id="A0A438I7B9"/>